<dbReference type="PANTHER" id="PTHR10855:SF1">
    <property type="entry name" value="26S PROTEASOME NON-ATPASE REGULATORY SUBUNIT 12"/>
    <property type="match status" value="1"/>
</dbReference>
<keyword evidence="7" id="KW-1185">Reference proteome</keyword>
<dbReference type="InterPro" id="IPR036390">
    <property type="entry name" value="WH_DNA-bd_sf"/>
</dbReference>
<evidence type="ECO:0000259" key="5">
    <source>
        <dbReference type="Pfam" id="PF04500"/>
    </source>
</evidence>
<dbReference type="GO" id="GO:0008270">
    <property type="term" value="F:zinc ion binding"/>
    <property type="evidence" value="ECO:0007669"/>
    <property type="project" value="UniProtKB-KW"/>
</dbReference>
<dbReference type="Pfam" id="PF01399">
    <property type="entry name" value="PCI"/>
    <property type="match status" value="1"/>
</dbReference>
<dbReference type="Gene3D" id="2.20.25.240">
    <property type="match status" value="1"/>
</dbReference>
<evidence type="ECO:0000259" key="6">
    <source>
        <dbReference type="Pfam" id="PF22241"/>
    </source>
</evidence>
<evidence type="ECO:0000313" key="7">
    <source>
        <dbReference type="Proteomes" id="UP000887574"/>
    </source>
</evidence>
<dbReference type="AlphaFoldDB" id="A0A915DUW3"/>
<feature type="domain" description="PSMD12/CSN4-like N-terminal" evidence="6">
    <location>
        <begin position="58"/>
        <end position="232"/>
    </location>
</feature>
<sequence>MEIDYTSQVDEALPKAEAIVRVGKVKEGVESLYPLEKQTRLGCDMKSNNRVVLAMSSLLCKKRSIIKYSIKNMIQACCEMVEKVGVGENEDKAKLIETLRTVTAGKIYVEVERARLTKRVVEKLEAEGKLEEARKMIMELQVETYGSMEIKRKVRYLLHQMRLTIYQKDYLRASFIGRKISTKFFDSEADDIQDMKLEYYKYMIEIGLNGEDYLDVCKHYRAVFATPKVQADPLKITEALKCVVLYVLLSPHNNEQWDLVHRIRQTRELEMIPEYRELLELFINQEIIGWKETVIAKFEPMLCRGNPASPPTDVFGSNEAGKKKFDRLRECVGEHNVRMVAKYYTEISFQRMAELLEMPIDEMEKFVCNLIKLTDILNMVSHLILKEEMVHKHLDIQGHRYLLFIMLNGSFAIELERSKCSSSACQCRQCTRRGARSRASSRARSDRARSQTSRAAEIIHEARTTMSQKGKKRLSYRGHLYLFEKFNADETKKFWKCEKYKADKCPKRMTTDSSNNIINELAEHNHDTNPGRKGVHDIKQSLRERARTQELPWQIISTANANQPDFVKGQVPNAFAQKKIIRRARAEFKDLHQHQLPENCTTVLLADSGKDVVDVDR</sequence>
<keyword evidence="1" id="KW-0479">Metal-binding</keyword>
<dbReference type="Pfam" id="PF22241">
    <property type="entry name" value="PSMD12-CSN4_N"/>
    <property type="match status" value="1"/>
</dbReference>
<keyword evidence="3" id="KW-0862">Zinc</keyword>
<evidence type="ECO:0000256" key="2">
    <source>
        <dbReference type="ARBA" id="ARBA00022771"/>
    </source>
</evidence>
<evidence type="ECO:0000256" key="3">
    <source>
        <dbReference type="ARBA" id="ARBA00022833"/>
    </source>
</evidence>
<accession>A0A915DUW3</accession>
<dbReference type="Proteomes" id="UP000887574">
    <property type="component" value="Unplaced"/>
</dbReference>
<proteinExistence type="predicted"/>
<organism evidence="7 8">
    <name type="scientific">Ditylenchus dipsaci</name>
    <dbReference type="NCBI Taxonomy" id="166011"/>
    <lineage>
        <taxon>Eukaryota</taxon>
        <taxon>Metazoa</taxon>
        <taxon>Ecdysozoa</taxon>
        <taxon>Nematoda</taxon>
        <taxon>Chromadorea</taxon>
        <taxon>Rhabditida</taxon>
        <taxon>Tylenchina</taxon>
        <taxon>Tylenchomorpha</taxon>
        <taxon>Sphaerularioidea</taxon>
        <taxon>Anguinidae</taxon>
        <taxon>Anguininae</taxon>
        <taxon>Ditylenchus</taxon>
    </lineage>
</organism>
<protein>
    <submittedName>
        <fullName evidence="8">PCI domain-containing protein</fullName>
    </submittedName>
</protein>
<evidence type="ECO:0000256" key="1">
    <source>
        <dbReference type="ARBA" id="ARBA00022723"/>
    </source>
</evidence>
<dbReference type="PANTHER" id="PTHR10855">
    <property type="entry name" value="26S PROTEASOME NON-ATPASE REGULATORY SUBUNIT 12/COP9 SIGNALOSOME COMPLEX SUBUNIT 4"/>
    <property type="match status" value="1"/>
</dbReference>
<evidence type="ECO:0000313" key="8">
    <source>
        <dbReference type="WBParaSite" id="jg23056"/>
    </source>
</evidence>
<keyword evidence="2" id="KW-0863">Zinc-finger</keyword>
<name>A0A915DUW3_9BILA</name>
<dbReference type="Pfam" id="PF04500">
    <property type="entry name" value="FLYWCH"/>
    <property type="match status" value="1"/>
</dbReference>
<dbReference type="Gene3D" id="1.10.10.10">
    <property type="entry name" value="Winged helix-like DNA-binding domain superfamily/Winged helix DNA-binding domain"/>
    <property type="match status" value="1"/>
</dbReference>
<feature type="domain" description="FLYWCH-type" evidence="5">
    <location>
        <begin position="465"/>
        <end position="526"/>
    </location>
</feature>
<dbReference type="GO" id="GO:0005737">
    <property type="term" value="C:cytoplasm"/>
    <property type="evidence" value="ECO:0007669"/>
    <property type="project" value="TreeGrafter"/>
</dbReference>
<dbReference type="WBParaSite" id="jg23056">
    <property type="protein sequence ID" value="jg23056"/>
    <property type="gene ID" value="jg23056"/>
</dbReference>
<dbReference type="GO" id="GO:0008541">
    <property type="term" value="C:proteasome regulatory particle, lid subcomplex"/>
    <property type="evidence" value="ECO:0007669"/>
    <property type="project" value="TreeGrafter"/>
</dbReference>
<feature type="domain" description="PCI" evidence="4">
    <location>
        <begin position="325"/>
        <end position="372"/>
    </location>
</feature>
<dbReference type="InterPro" id="IPR054559">
    <property type="entry name" value="PSMD12-CSN4-like_N"/>
</dbReference>
<dbReference type="InterPro" id="IPR040134">
    <property type="entry name" value="PSMD12/CSN4"/>
</dbReference>
<reference evidence="8" key="1">
    <citation type="submission" date="2022-11" db="UniProtKB">
        <authorList>
            <consortium name="WormBaseParasite"/>
        </authorList>
    </citation>
    <scope>IDENTIFICATION</scope>
</reference>
<dbReference type="SUPFAM" id="SSF46785">
    <property type="entry name" value="Winged helix' DNA-binding domain"/>
    <property type="match status" value="1"/>
</dbReference>
<dbReference type="InterPro" id="IPR036388">
    <property type="entry name" value="WH-like_DNA-bd_sf"/>
</dbReference>
<dbReference type="InterPro" id="IPR007588">
    <property type="entry name" value="Znf_FLYWCH"/>
</dbReference>
<evidence type="ECO:0000259" key="4">
    <source>
        <dbReference type="Pfam" id="PF01399"/>
    </source>
</evidence>
<dbReference type="InterPro" id="IPR000717">
    <property type="entry name" value="PCI_dom"/>
</dbReference>